<evidence type="ECO:0000256" key="6">
    <source>
        <dbReference type="SAM" id="MobiDB-lite"/>
    </source>
</evidence>
<dbReference type="OrthoDB" id="7051771at2"/>
<evidence type="ECO:0000256" key="1">
    <source>
        <dbReference type="ARBA" id="ARBA00004651"/>
    </source>
</evidence>
<comment type="subcellular location">
    <subcellularLocation>
        <location evidence="1">Cell membrane</location>
        <topology evidence="1">Multi-pass membrane protein</topology>
    </subcellularLocation>
</comment>
<protein>
    <submittedName>
        <fullName evidence="9">MMPL family transporter</fullName>
    </submittedName>
</protein>
<feature type="domain" description="Membrane transport protein MMPL" evidence="8">
    <location>
        <begin position="102"/>
        <end position="410"/>
    </location>
</feature>
<sequence>MRQPRIPVSPTEPDYQQYDPLPPVTEPAPGDSRGERPNLTERIAGWSAGHRKTVVIGWLLLVAAVFMGGQALGSRNLPQYDAGQSGTAERVLNQVAPSQYNGASEQVLIQAKTPGATFATDPAMRQAASQVAAALAALPGYAGDIRTPLQPGGQALVSKDRHSALVTFQVPGNVTDPGKAVTALQHAVAGVQAEHANLRVAETGDASIGEAINGALNFSKAEATSVPITLILLLAVFGALVAAGIPVLLALTSLTAAIGVLTAVSHLLPVNSSTFEVVVIIGMAVGVDYALFYLRREREERALGRSFPEALRIASRTSGRAIVVSGLTVMATMAGLFMVGGGPFSGMALGTIAVVGISVAGSLTVLPALLAWLGPKADAGRIPFLGRRRAAARPSRFWGGLARRVVARPLIWGGIATVAMLALAAPALGLRVGQPAIDAPKNIASVATMEAVQRAFPQAPAPAEIVVHGPDLTGLRVTAAVAALRDRAAAGGPIRQPVTVTELGGGRALLIGVQLAGSGTDTASNNALLTLRNQVLPATLGKVPGVSYAVAGDTAGLYDDIHQESSSLPAVFAFVGVLAFVLLLMAFRSLTVPLVSIALNLLSVGAAYGLITLIFQDGRWQGLLGYTGFGGIIYWVPLMMFVFLFGISMDYHVFILSRIREMWTRGSSPDQAIAGGIASSAGVVTSAALIMAAVFSIFTTLPLVDLKILGIGTAAAILIDATVVRGVLLPAALALLGDRAWGRRRGVPAVRDVPGSARVLGGLER</sequence>
<evidence type="ECO:0000259" key="8">
    <source>
        <dbReference type="Pfam" id="PF03176"/>
    </source>
</evidence>
<feature type="transmembrane region" description="Helical" evidence="7">
    <location>
        <begin position="594"/>
        <end position="615"/>
    </location>
</feature>
<evidence type="ECO:0000256" key="3">
    <source>
        <dbReference type="ARBA" id="ARBA00022692"/>
    </source>
</evidence>
<keyword evidence="5 7" id="KW-0472">Membrane</keyword>
<dbReference type="Proteomes" id="UP000460272">
    <property type="component" value="Unassembled WGS sequence"/>
</dbReference>
<dbReference type="EMBL" id="RPFW01000003">
    <property type="protein sequence ID" value="TVZ03906.1"/>
    <property type="molecule type" value="Genomic_DNA"/>
</dbReference>
<feature type="transmembrane region" description="Helical" evidence="7">
    <location>
        <begin position="627"/>
        <end position="651"/>
    </location>
</feature>
<dbReference type="InterPro" id="IPR004869">
    <property type="entry name" value="MMPL_dom"/>
</dbReference>
<proteinExistence type="predicted"/>
<name>A0A6P2C0A0_9ACTN</name>
<feature type="transmembrane region" description="Helical" evidence="7">
    <location>
        <begin position="710"/>
        <end position="736"/>
    </location>
</feature>
<evidence type="ECO:0000313" key="10">
    <source>
        <dbReference type="Proteomes" id="UP000460272"/>
    </source>
</evidence>
<feature type="region of interest" description="Disordered" evidence="6">
    <location>
        <begin position="1"/>
        <end position="38"/>
    </location>
</feature>
<dbReference type="PANTHER" id="PTHR33406">
    <property type="entry name" value="MEMBRANE PROTEIN MJ1562-RELATED"/>
    <property type="match status" value="1"/>
</dbReference>
<evidence type="ECO:0000256" key="4">
    <source>
        <dbReference type="ARBA" id="ARBA00022989"/>
    </source>
</evidence>
<feature type="transmembrane region" description="Helical" evidence="7">
    <location>
        <begin position="275"/>
        <end position="294"/>
    </location>
</feature>
<accession>A0A6P2C0A0</accession>
<dbReference type="SUPFAM" id="SSF82866">
    <property type="entry name" value="Multidrug efflux transporter AcrB transmembrane domain"/>
    <property type="match status" value="2"/>
</dbReference>
<reference evidence="9 10" key="1">
    <citation type="submission" date="2018-11" db="EMBL/GenBank/DDBJ databases">
        <title>Trebonia kvetii gen.nov., sp.nov., a novel acidophilic actinobacterium, and proposal of the new actinobacterial family Treboniaceae fam. nov.</title>
        <authorList>
            <person name="Rapoport D."/>
            <person name="Sagova-Mareckova M."/>
            <person name="Sedlacek I."/>
            <person name="Provaznik J."/>
            <person name="Kralova S."/>
            <person name="Pavlinic D."/>
            <person name="Benes V."/>
            <person name="Kopecky J."/>
        </authorList>
    </citation>
    <scope>NUCLEOTIDE SEQUENCE [LARGE SCALE GENOMIC DNA]</scope>
    <source>
        <strain evidence="9 10">15Tr583</strain>
    </source>
</reference>
<feature type="transmembrane region" description="Helical" evidence="7">
    <location>
        <begin position="55"/>
        <end position="73"/>
    </location>
</feature>
<feature type="transmembrane region" description="Helical" evidence="7">
    <location>
        <begin position="672"/>
        <end position="698"/>
    </location>
</feature>
<feature type="transmembrane region" description="Helical" evidence="7">
    <location>
        <begin position="347"/>
        <end position="373"/>
    </location>
</feature>
<gene>
    <name evidence="9" type="ORF">EAS64_15835</name>
</gene>
<dbReference type="GO" id="GO:0005886">
    <property type="term" value="C:plasma membrane"/>
    <property type="evidence" value="ECO:0007669"/>
    <property type="project" value="UniProtKB-SubCell"/>
</dbReference>
<feature type="transmembrane region" description="Helical" evidence="7">
    <location>
        <begin position="230"/>
        <end position="263"/>
    </location>
</feature>
<dbReference type="InterPro" id="IPR050545">
    <property type="entry name" value="Mycobact_MmpL"/>
</dbReference>
<feature type="transmembrane region" description="Helical" evidence="7">
    <location>
        <begin position="410"/>
        <end position="430"/>
    </location>
</feature>
<dbReference type="Pfam" id="PF03176">
    <property type="entry name" value="MMPL"/>
    <property type="match status" value="2"/>
</dbReference>
<evidence type="ECO:0000256" key="2">
    <source>
        <dbReference type="ARBA" id="ARBA00022475"/>
    </source>
</evidence>
<feature type="transmembrane region" description="Helical" evidence="7">
    <location>
        <begin position="567"/>
        <end position="587"/>
    </location>
</feature>
<dbReference type="PANTHER" id="PTHR33406:SF13">
    <property type="entry name" value="MEMBRANE PROTEIN YDFJ"/>
    <property type="match status" value="1"/>
</dbReference>
<feature type="domain" description="Membrane transport protein MMPL" evidence="8">
    <location>
        <begin position="440"/>
        <end position="743"/>
    </location>
</feature>
<dbReference type="AlphaFoldDB" id="A0A6P2C0A0"/>
<keyword evidence="10" id="KW-1185">Reference proteome</keyword>
<keyword evidence="3 7" id="KW-0812">Transmembrane</keyword>
<keyword evidence="2" id="KW-1003">Cell membrane</keyword>
<organism evidence="9 10">
    <name type="scientific">Trebonia kvetii</name>
    <dbReference type="NCBI Taxonomy" id="2480626"/>
    <lineage>
        <taxon>Bacteria</taxon>
        <taxon>Bacillati</taxon>
        <taxon>Actinomycetota</taxon>
        <taxon>Actinomycetes</taxon>
        <taxon>Streptosporangiales</taxon>
        <taxon>Treboniaceae</taxon>
        <taxon>Trebonia</taxon>
    </lineage>
</organism>
<evidence type="ECO:0000256" key="5">
    <source>
        <dbReference type="ARBA" id="ARBA00023136"/>
    </source>
</evidence>
<dbReference type="Gene3D" id="1.20.1640.10">
    <property type="entry name" value="Multidrug efflux transporter AcrB transmembrane domain"/>
    <property type="match status" value="2"/>
</dbReference>
<evidence type="ECO:0000256" key="7">
    <source>
        <dbReference type="SAM" id="Phobius"/>
    </source>
</evidence>
<keyword evidence="4 7" id="KW-1133">Transmembrane helix</keyword>
<evidence type="ECO:0000313" key="9">
    <source>
        <dbReference type="EMBL" id="TVZ03906.1"/>
    </source>
</evidence>
<feature type="transmembrane region" description="Helical" evidence="7">
    <location>
        <begin position="321"/>
        <end position="341"/>
    </location>
</feature>
<comment type="caution">
    <text evidence="9">The sequence shown here is derived from an EMBL/GenBank/DDBJ whole genome shotgun (WGS) entry which is preliminary data.</text>
</comment>
<dbReference type="RefSeq" id="WP_145853776.1">
    <property type="nucleotide sequence ID" value="NZ_RPFW01000003.1"/>
</dbReference>